<protein>
    <recommendedName>
        <fullName evidence="5">FRIGIDA-like protein</fullName>
    </recommendedName>
</protein>
<evidence type="ECO:0000256" key="3">
    <source>
        <dbReference type="ARBA" id="ARBA00022782"/>
    </source>
</evidence>
<feature type="compositionally biased region" description="Polar residues" evidence="7">
    <location>
        <begin position="113"/>
        <end position="122"/>
    </location>
</feature>
<evidence type="ECO:0000256" key="1">
    <source>
        <dbReference type="ARBA" id="ARBA00008956"/>
    </source>
</evidence>
<dbReference type="EMBL" id="CAWUPB010001009">
    <property type="protein sequence ID" value="CAK7336889.1"/>
    <property type="molecule type" value="Genomic_DNA"/>
</dbReference>
<comment type="caution">
    <text evidence="8">The sequence shown here is derived from an EMBL/GenBank/DDBJ whole genome shotgun (WGS) entry which is preliminary data.</text>
</comment>
<feature type="region of interest" description="Disordered" evidence="7">
    <location>
        <begin position="1"/>
        <end position="66"/>
    </location>
</feature>
<evidence type="ECO:0000313" key="8">
    <source>
        <dbReference type="EMBL" id="CAK7336889.1"/>
    </source>
</evidence>
<evidence type="ECO:0000256" key="7">
    <source>
        <dbReference type="SAM" id="MobiDB-lite"/>
    </source>
</evidence>
<accession>A0AAV1RJR0</accession>
<organism evidence="8 9">
    <name type="scientific">Dovyalis caffra</name>
    <dbReference type="NCBI Taxonomy" id="77055"/>
    <lineage>
        <taxon>Eukaryota</taxon>
        <taxon>Viridiplantae</taxon>
        <taxon>Streptophyta</taxon>
        <taxon>Embryophyta</taxon>
        <taxon>Tracheophyta</taxon>
        <taxon>Spermatophyta</taxon>
        <taxon>Magnoliopsida</taxon>
        <taxon>eudicotyledons</taxon>
        <taxon>Gunneridae</taxon>
        <taxon>Pentapetalae</taxon>
        <taxon>rosids</taxon>
        <taxon>fabids</taxon>
        <taxon>Malpighiales</taxon>
        <taxon>Salicaceae</taxon>
        <taxon>Flacourtieae</taxon>
        <taxon>Dovyalis</taxon>
    </lineage>
</organism>
<dbReference type="InterPro" id="IPR012474">
    <property type="entry name" value="Frigida"/>
</dbReference>
<dbReference type="PANTHER" id="PTHR31791">
    <property type="entry name" value="FRIGIDA-LIKE PROTEIN 3-RELATED"/>
    <property type="match status" value="1"/>
</dbReference>
<dbReference type="Pfam" id="PF07899">
    <property type="entry name" value="Frigida"/>
    <property type="match status" value="2"/>
</dbReference>
<reference evidence="8 9" key="1">
    <citation type="submission" date="2024-01" db="EMBL/GenBank/DDBJ databases">
        <authorList>
            <person name="Waweru B."/>
        </authorList>
    </citation>
    <scope>NUCLEOTIDE SEQUENCE [LARGE SCALE GENOMIC DNA]</scope>
</reference>
<dbReference type="GO" id="GO:0030154">
    <property type="term" value="P:cell differentiation"/>
    <property type="evidence" value="ECO:0007669"/>
    <property type="project" value="UniProtKB-KW"/>
</dbReference>
<dbReference type="Proteomes" id="UP001314170">
    <property type="component" value="Unassembled WGS sequence"/>
</dbReference>
<dbReference type="AlphaFoldDB" id="A0AAV1RJR0"/>
<dbReference type="PANTHER" id="PTHR31791:SF49">
    <property type="entry name" value="INACTIVE PROTEIN FRIGIDA"/>
    <property type="match status" value="1"/>
</dbReference>
<evidence type="ECO:0000256" key="6">
    <source>
        <dbReference type="SAM" id="Coils"/>
    </source>
</evidence>
<keyword evidence="9" id="KW-1185">Reference proteome</keyword>
<feature type="compositionally biased region" description="Pro residues" evidence="7">
    <location>
        <begin position="54"/>
        <end position="63"/>
    </location>
</feature>
<keyword evidence="4 5" id="KW-0287">Flowering</keyword>
<dbReference type="GO" id="GO:0009908">
    <property type="term" value="P:flower development"/>
    <property type="evidence" value="ECO:0007669"/>
    <property type="project" value="UniProtKB-KW"/>
</dbReference>
<evidence type="ECO:0000313" key="9">
    <source>
        <dbReference type="Proteomes" id="UP001314170"/>
    </source>
</evidence>
<proteinExistence type="inferred from homology"/>
<comment type="similarity">
    <text evidence="1 5">Belongs to the Frigida family.</text>
</comment>
<keyword evidence="6" id="KW-0175">Coiled coil</keyword>
<feature type="coiled-coil region" evidence="6">
    <location>
        <begin position="73"/>
        <end position="100"/>
    </location>
</feature>
<keyword evidence="3 5" id="KW-0221">Differentiation</keyword>
<evidence type="ECO:0000256" key="2">
    <source>
        <dbReference type="ARBA" id="ARBA00022473"/>
    </source>
</evidence>
<keyword evidence="2 5" id="KW-0217">Developmental protein</keyword>
<sequence length="738" mass="80083">MAKPSMAINFDSNSTPIHIKQEQHHSPTPPQPQPSQQPPIVKTEPPDLLIEIAQPPPQSPPKEPQFLKSINDLTNLSAAIDNFKKRFDELQNHLNFIDNAITARSNELKPKAQQLQPTQTEKSAPSSSVAVAVTETTKITETETAAAAPATEKSEIRSLCEMMCGRGLRKYVVSNLSNVDKLREEVPAALKCAPKPAKLVLDCIGRFYLQGSKAYEKESPMITGREASILVLEFFLLISDSENAMEAAVKKDAEQAAVSWRKRLISEGGVRNSGEIDAKGLLLLIGGFGIPKLFSDEDVFDLVKLSNSRQFADLIRRSRFLVTRVTVTDLLCGEILNMAVAYIDRKSFFKTITERARLRCDSMMNSDIIERMLKKGMKVEAVDVACIFGMEDKFSVQKLLFLIVQESKEPLKGRKREANNSPAIEKEAKEKQLIALKSVVKFLEEHQLDPTEVLPGCQLEEKIIELEKDIANLNKKINKQPLSKRPANVNEVSNYWKSQETKRRRFAEKGSPLISPGVGLPDQIAASYMDGQSSHNNMMRLNGGFPGLVNNSPAGTSSVYGSGLGPFPENFLGATAASGVGLSAAYGGSAGVRREMLVEGTGQVIDDNLPLYAWHRAGVTALNGGSVGYRHPASGLFGQSPSIEGFAGQPNSPPAVAANGSSAPDLYGFADAPSLAAKQSEASDRYGFADAPTVTANQTAASDLYGFADAVVEGAYGSTRHTGPLPLGLGSHYSSYMR</sequence>
<evidence type="ECO:0000256" key="4">
    <source>
        <dbReference type="ARBA" id="ARBA00023089"/>
    </source>
</evidence>
<feature type="compositionally biased region" description="Pro residues" evidence="7">
    <location>
        <begin position="27"/>
        <end position="37"/>
    </location>
</feature>
<feature type="region of interest" description="Disordered" evidence="7">
    <location>
        <begin position="109"/>
        <end position="128"/>
    </location>
</feature>
<evidence type="ECO:0000256" key="5">
    <source>
        <dbReference type="RuleBase" id="RU364012"/>
    </source>
</evidence>
<gene>
    <name evidence="8" type="ORF">DCAF_LOCUS11912</name>
</gene>
<name>A0AAV1RJR0_9ROSI</name>